<keyword evidence="1" id="KW-0723">Serine/threonine-protein kinase</keyword>
<dbReference type="GO" id="GO:0004713">
    <property type="term" value="F:protein tyrosine kinase activity"/>
    <property type="evidence" value="ECO:0007669"/>
    <property type="project" value="TreeGrafter"/>
</dbReference>
<keyword evidence="5" id="KW-0067">ATP-binding</keyword>
<name>A0A813I3I8_POLGL</name>
<evidence type="ECO:0000256" key="6">
    <source>
        <dbReference type="SAM" id="MobiDB-lite"/>
    </source>
</evidence>
<dbReference type="GO" id="GO:0005524">
    <property type="term" value="F:ATP binding"/>
    <property type="evidence" value="ECO:0007669"/>
    <property type="project" value="UniProtKB-KW"/>
</dbReference>
<dbReference type="InterPro" id="IPR000719">
    <property type="entry name" value="Prot_kinase_dom"/>
</dbReference>
<evidence type="ECO:0000256" key="4">
    <source>
        <dbReference type="ARBA" id="ARBA00022777"/>
    </source>
</evidence>
<organism evidence="8 9">
    <name type="scientific">Polarella glacialis</name>
    <name type="common">Dinoflagellate</name>
    <dbReference type="NCBI Taxonomy" id="89957"/>
    <lineage>
        <taxon>Eukaryota</taxon>
        <taxon>Sar</taxon>
        <taxon>Alveolata</taxon>
        <taxon>Dinophyceae</taxon>
        <taxon>Suessiales</taxon>
        <taxon>Suessiaceae</taxon>
        <taxon>Polarella</taxon>
    </lineage>
</organism>
<evidence type="ECO:0000313" key="8">
    <source>
        <dbReference type="EMBL" id="CAE8644489.1"/>
    </source>
</evidence>
<dbReference type="InterPro" id="IPR011009">
    <property type="entry name" value="Kinase-like_dom_sf"/>
</dbReference>
<dbReference type="InterPro" id="IPR050494">
    <property type="entry name" value="Ser_Thr_dual-spec_kinase"/>
</dbReference>
<feature type="non-terminal residue" evidence="8">
    <location>
        <position position="1"/>
    </location>
</feature>
<keyword evidence="4" id="KW-0418">Kinase</keyword>
<feature type="domain" description="Protein kinase" evidence="7">
    <location>
        <begin position="1"/>
        <end position="225"/>
    </location>
</feature>
<dbReference type="EMBL" id="CAJNNW010002607">
    <property type="protein sequence ID" value="CAE8644489.1"/>
    <property type="molecule type" value="Genomic_DNA"/>
</dbReference>
<gene>
    <name evidence="8" type="ORF">PGLA2088_LOCUS3100</name>
</gene>
<dbReference type="Proteomes" id="UP000626109">
    <property type="component" value="Unassembled WGS sequence"/>
</dbReference>
<dbReference type="InterPro" id="IPR008271">
    <property type="entry name" value="Ser/Thr_kinase_AS"/>
</dbReference>
<comment type="caution">
    <text evidence="8">The sequence shown here is derived from an EMBL/GenBank/DDBJ whole genome shotgun (WGS) entry which is preliminary data.</text>
</comment>
<dbReference type="PANTHER" id="PTHR24058:SF17">
    <property type="entry name" value="HOMEODOMAIN INTERACTING PROTEIN KINASE, ISOFORM D"/>
    <property type="match status" value="1"/>
</dbReference>
<feature type="compositionally biased region" description="Gly residues" evidence="6">
    <location>
        <begin position="132"/>
        <end position="146"/>
    </location>
</feature>
<dbReference type="PANTHER" id="PTHR24058">
    <property type="entry name" value="DUAL SPECIFICITY PROTEIN KINASE"/>
    <property type="match status" value="1"/>
</dbReference>
<dbReference type="GO" id="GO:0004674">
    <property type="term" value="F:protein serine/threonine kinase activity"/>
    <property type="evidence" value="ECO:0007669"/>
    <property type="project" value="UniProtKB-KW"/>
</dbReference>
<feature type="compositionally biased region" description="Low complexity" evidence="6">
    <location>
        <begin position="183"/>
        <end position="225"/>
    </location>
</feature>
<proteinExistence type="predicted"/>
<evidence type="ECO:0000256" key="5">
    <source>
        <dbReference type="ARBA" id="ARBA00022840"/>
    </source>
</evidence>
<evidence type="ECO:0000256" key="2">
    <source>
        <dbReference type="ARBA" id="ARBA00022679"/>
    </source>
</evidence>
<evidence type="ECO:0000256" key="3">
    <source>
        <dbReference type="ARBA" id="ARBA00022741"/>
    </source>
</evidence>
<dbReference type="PROSITE" id="PS50011">
    <property type="entry name" value="PROTEIN_KINASE_DOM"/>
    <property type="match status" value="1"/>
</dbReference>
<evidence type="ECO:0000313" key="9">
    <source>
        <dbReference type="Proteomes" id="UP000626109"/>
    </source>
</evidence>
<dbReference type="Pfam" id="PF00069">
    <property type="entry name" value="Pkinase"/>
    <property type="match status" value="1"/>
</dbReference>
<dbReference type="SUPFAM" id="SSF56112">
    <property type="entry name" value="Protein kinase-like (PK-like)"/>
    <property type="match status" value="1"/>
</dbReference>
<feature type="region of interest" description="Disordered" evidence="6">
    <location>
        <begin position="125"/>
        <end position="161"/>
    </location>
</feature>
<keyword evidence="2" id="KW-0808">Transferase</keyword>
<sequence>AMRCLREASVIHCDLKPENVLLSNMHHTRIKLIDFGSACFESHTVYPYIQSRFYRSPEVLLGVAYTSAIDMWSLGCICAELFLGLPIFPGHSEYDQICRIVEVLNLPAASILDVGRNTRKYFRKEEVVPESGGSGGDGGSGSGGDGQLDDQGLLSGNGDGHWLLPSGLPTSPMGCSRVEVALADAGSDDQSSGDELPTLAAAAAAASAEEASDTSPAEASVPRAE</sequence>
<feature type="non-terminal residue" evidence="8">
    <location>
        <position position="225"/>
    </location>
</feature>
<dbReference type="PROSITE" id="PS00108">
    <property type="entry name" value="PROTEIN_KINASE_ST"/>
    <property type="match status" value="1"/>
</dbReference>
<protein>
    <recommendedName>
        <fullName evidence="7">Protein kinase domain-containing protein</fullName>
    </recommendedName>
</protein>
<reference evidence="8" key="1">
    <citation type="submission" date="2021-02" db="EMBL/GenBank/DDBJ databases">
        <authorList>
            <person name="Dougan E. K."/>
            <person name="Rhodes N."/>
            <person name="Thang M."/>
            <person name="Chan C."/>
        </authorList>
    </citation>
    <scope>NUCLEOTIDE SEQUENCE</scope>
</reference>
<keyword evidence="3" id="KW-0547">Nucleotide-binding</keyword>
<dbReference type="GO" id="GO:0005737">
    <property type="term" value="C:cytoplasm"/>
    <property type="evidence" value="ECO:0007669"/>
    <property type="project" value="TreeGrafter"/>
</dbReference>
<accession>A0A813I3I8</accession>
<dbReference type="Gene3D" id="1.10.510.10">
    <property type="entry name" value="Transferase(Phosphotransferase) domain 1"/>
    <property type="match status" value="1"/>
</dbReference>
<feature type="region of interest" description="Disordered" evidence="6">
    <location>
        <begin position="182"/>
        <end position="225"/>
    </location>
</feature>
<evidence type="ECO:0000256" key="1">
    <source>
        <dbReference type="ARBA" id="ARBA00022527"/>
    </source>
</evidence>
<dbReference type="SMART" id="SM00220">
    <property type="entry name" value="S_TKc"/>
    <property type="match status" value="1"/>
</dbReference>
<evidence type="ECO:0000259" key="7">
    <source>
        <dbReference type="PROSITE" id="PS50011"/>
    </source>
</evidence>
<dbReference type="AlphaFoldDB" id="A0A813I3I8"/>